<dbReference type="Proteomes" id="UP000008370">
    <property type="component" value="Unassembled WGS sequence"/>
</dbReference>
<gene>
    <name evidence="1" type="ORF">PHACADRAFT_213950</name>
</gene>
<evidence type="ECO:0000313" key="2">
    <source>
        <dbReference type="Proteomes" id="UP000008370"/>
    </source>
</evidence>
<dbReference type="AlphaFoldDB" id="K5UKN0"/>
<dbReference type="HOGENOM" id="CLU_036316_4_1_1"/>
<evidence type="ECO:0008006" key="3">
    <source>
        <dbReference type="Google" id="ProtNLM"/>
    </source>
</evidence>
<dbReference type="GeneID" id="18913440"/>
<dbReference type="InParanoid" id="K5UKN0"/>
<name>K5UKN0_PHACS</name>
<dbReference type="OrthoDB" id="2793141at2759"/>
<accession>K5UKN0</accession>
<organism evidence="1 2">
    <name type="scientific">Phanerochaete carnosa (strain HHB-10118-sp)</name>
    <name type="common">White-rot fungus</name>
    <name type="synonym">Peniophora carnosa</name>
    <dbReference type="NCBI Taxonomy" id="650164"/>
    <lineage>
        <taxon>Eukaryota</taxon>
        <taxon>Fungi</taxon>
        <taxon>Dikarya</taxon>
        <taxon>Basidiomycota</taxon>
        <taxon>Agaricomycotina</taxon>
        <taxon>Agaricomycetes</taxon>
        <taxon>Polyporales</taxon>
        <taxon>Phanerochaetaceae</taxon>
        <taxon>Phanerochaete</taxon>
    </lineage>
</organism>
<reference evidence="1 2" key="1">
    <citation type="journal article" date="2012" name="BMC Genomics">
        <title>Comparative genomics of the white-rot fungi, Phanerochaete carnosa and P. chrysosporium, to elucidate the genetic basis of the distinct wood types they colonize.</title>
        <authorList>
            <person name="Suzuki H."/>
            <person name="MacDonald J."/>
            <person name="Syed K."/>
            <person name="Salamov A."/>
            <person name="Hori C."/>
            <person name="Aerts A."/>
            <person name="Henrissat B."/>
            <person name="Wiebenga A."/>
            <person name="vanKuyk P.A."/>
            <person name="Barry K."/>
            <person name="Lindquist E."/>
            <person name="LaButti K."/>
            <person name="Lapidus A."/>
            <person name="Lucas S."/>
            <person name="Coutinho P."/>
            <person name="Gong Y."/>
            <person name="Samejima M."/>
            <person name="Mahadevan R."/>
            <person name="Abou-Zaid M."/>
            <person name="de Vries R.P."/>
            <person name="Igarashi K."/>
            <person name="Yadav J.S."/>
            <person name="Grigoriev I.V."/>
            <person name="Master E.R."/>
        </authorList>
    </citation>
    <scope>NUCLEOTIDE SEQUENCE [LARGE SCALE GENOMIC DNA]</scope>
    <source>
        <strain evidence="1 2">HHB-10118-sp</strain>
    </source>
</reference>
<dbReference type="EMBL" id="JH930479">
    <property type="protein sequence ID" value="EKM50201.1"/>
    <property type="molecule type" value="Genomic_DNA"/>
</dbReference>
<dbReference type="KEGG" id="pco:PHACADRAFT_213950"/>
<keyword evidence="2" id="KW-1185">Reference proteome</keyword>
<evidence type="ECO:0000313" key="1">
    <source>
        <dbReference type="EMBL" id="EKM50201.1"/>
    </source>
</evidence>
<dbReference type="RefSeq" id="XP_007401390.1">
    <property type="nucleotide sequence ID" value="XM_007401328.1"/>
</dbReference>
<sequence length="389" mass="45039">MNLPAEIVARIVDELRDHSKALAQCALTNHSWLSYARKVLYHTVTLSSEKRAQHFCSLIHKNLEITNCVRVLKFNVYSYYMSQKQYTSQGLQGWVPSTAALLASRLPSVSTIHFEYIQWQILHGFDRNLLDALSDFAKVRTVRFWACTFATFAEFEDILLALPALRRLQLDSISWGQPLTKPPYTLRLDSLSTSAHYSLQALCQWLDKIQAHTTLYELELDHLYDEDDLRYAGKILSKLDTTLQSLTICCRFSCDGYSRLQDIGQWLRIERSTALRTLRIRVYDLVPEYMHWITKLLRLIEAPNLTTLVFDVCLFMPSQTYGEVWDDIAWLLSESPRYASLRRVRFVHRGPLMMEIAAAALCRQFPILHLRGVLEAEDQRNPDLLTCAI</sequence>
<protein>
    <recommendedName>
        <fullName evidence="3">F-box domain-containing protein</fullName>
    </recommendedName>
</protein>
<proteinExistence type="predicted"/>